<dbReference type="RefSeq" id="WP_307407220.1">
    <property type="nucleotide sequence ID" value="NZ_JAUSUR010000002.1"/>
</dbReference>
<dbReference type="EMBL" id="JAUSUR010000002">
    <property type="protein sequence ID" value="MDQ0360938.1"/>
    <property type="molecule type" value="Genomic_DNA"/>
</dbReference>
<gene>
    <name evidence="8" type="ORF">J2S15_001683</name>
</gene>
<evidence type="ECO:0000256" key="3">
    <source>
        <dbReference type="ARBA" id="ARBA00022597"/>
    </source>
</evidence>
<evidence type="ECO:0000313" key="8">
    <source>
        <dbReference type="EMBL" id="MDQ0360938.1"/>
    </source>
</evidence>
<feature type="domain" description="PTS EIIA type-1" evidence="7">
    <location>
        <begin position="29"/>
        <end position="133"/>
    </location>
</feature>
<evidence type="ECO:0000256" key="1">
    <source>
        <dbReference type="ARBA" id="ARBA00004496"/>
    </source>
</evidence>
<dbReference type="PANTHER" id="PTHR45008">
    <property type="entry name" value="PTS SYSTEM GLUCOSE-SPECIFIC EIIA COMPONENT"/>
    <property type="match status" value="1"/>
</dbReference>
<name>A0ABU0E2K5_9FIRM</name>
<keyword evidence="6" id="KW-0418">Kinase</keyword>
<dbReference type="Proteomes" id="UP001230220">
    <property type="component" value="Unassembled WGS sequence"/>
</dbReference>
<dbReference type="NCBIfam" id="TIGR00830">
    <property type="entry name" value="PTBA"/>
    <property type="match status" value="1"/>
</dbReference>
<comment type="subcellular location">
    <subcellularLocation>
        <location evidence="1">Cytoplasm</location>
    </subcellularLocation>
</comment>
<dbReference type="SUPFAM" id="SSF51261">
    <property type="entry name" value="Duplicated hybrid motif"/>
    <property type="match status" value="1"/>
</dbReference>
<protein>
    <submittedName>
        <fullName evidence="8">Glucose-specific phosphotransferase system IIA component</fullName>
    </submittedName>
</protein>
<dbReference type="InterPro" id="IPR001127">
    <property type="entry name" value="PTS_EIIA_1_perm"/>
</dbReference>
<evidence type="ECO:0000256" key="6">
    <source>
        <dbReference type="ARBA" id="ARBA00022777"/>
    </source>
</evidence>
<dbReference type="InterPro" id="IPR011055">
    <property type="entry name" value="Dup_hybrid_motif"/>
</dbReference>
<dbReference type="PROSITE" id="PS00371">
    <property type="entry name" value="PTS_EIIA_TYPE_1_HIS"/>
    <property type="match status" value="1"/>
</dbReference>
<keyword evidence="2" id="KW-0813">Transport</keyword>
<evidence type="ECO:0000256" key="2">
    <source>
        <dbReference type="ARBA" id="ARBA00022448"/>
    </source>
</evidence>
<evidence type="ECO:0000256" key="4">
    <source>
        <dbReference type="ARBA" id="ARBA00022679"/>
    </source>
</evidence>
<dbReference type="InterPro" id="IPR050890">
    <property type="entry name" value="PTS_EIIA_component"/>
</dbReference>
<keyword evidence="9" id="KW-1185">Reference proteome</keyword>
<dbReference type="PANTHER" id="PTHR45008:SF1">
    <property type="entry name" value="PTS SYSTEM GLUCOSE-SPECIFIC EIIA COMPONENT"/>
    <property type="match status" value="1"/>
</dbReference>
<proteinExistence type="predicted"/>
<keyword evidence="5" id="KW-0598">Phosphotransferase system</keyword>
<keyword evidence="4" id="KW-0808">Transferase</keyword>
<keyword evidence="3" id="KW-0762">Sugar transport</keyword>
<reference evidence="8 9" key="1">
    <citation type="submission" date="2023-07" db="EMBL/GenBank/DDBJ databases">
        <title>Genomic Encyclopedia of Type Strains, Phase IV (KMG-IV): sequencing the most valuable type-strain genomes for metagenomic binning, comparative biology and taxonomic classification.</title>
        <authorList>
            <person name="Goeker M."/>
        </authorList>
    </citation>
    <scope>NUCLEOTIDE SEQUENCE [LARGE SCALE GENOMIC DNA]</scope>
    <source>
        <strain evidence="8 9">DSM 16784</strain>
    </source>
</reference>
<sequence>MANFFRRSKKMEVYSFADGKVKDLVLVPDQVFSQGHVGRGIAVVPTDSLITSPVDAKVAMIFPTRHALGLVCSSGVEIMLHIGIDTVELKGEGFEVLVKEGQQVKVGQPLLNVDFDYIASKGLPTDCLCIMTSPLSDGVVEYTQSNDDEVIKGETVLFRFKQ</sequence>
<dbReference type="PROSITE" id="PS51093">
    <property type="entry name" value="PTS_EIIA_TYPE_1"/>
    <property type="match status" value="1"/>
</dbReference>
<comment type="caution">
    <text evidence="8">The sequence shown here is derived from an EMBL/GenBank/DDBJ whole genome shotgun (WGS) entry which is preliminary data.</text>
</comment>
<accession>A0ABU0E2K5</accession>
<evidence type="ECO:0000259" key="7">
    <source>
        <dbReference type="PROSITE" id="PS51093"/>
    </source>
</evidence>
<organism evidence="8 9">
    <name type="scientific">Breznakia pachnodae</name>
    <dbReference type="NCBI Taxonomy" id="265178"/>
    <lineage>
        <taxon>Bacteria</taxon>
        <taxon>Bacillati</taxon>
        <taxon>Bacillota</taxon>
        <taxon>Erysipelotrichia</taxon>
        <taxon>Erysipelotrichales</taxon>
        <taxon>Erysipelotrichaceae</taxon>
        <taxon>Breznakia</taxon>
    </lineage>
</organism>
<evidence type="ECO:0000313" key="9">
    <source>
        <dbReference type="Proteomes" id="UP001230220"/>
    </source>
</evidence>
<dbReference type="Gene3D" id="2.70.70.10">
    <property type="entry name" value="Glucose Permease (Domain IIA)"/>
    <property type="match status" value="1"/>
</dbReference>
<dbReference type="Pfam" id="PF00358">
    <property type="entry name" value="PTS_EIIA_1"/>
    <property type="match status" value="1"/>
</dbReference>
<evidence type="ECO:0000256" key="5">
    <source>
        <dbReference type="ARBA" id="ARBA00022683"/>
    </source>
</evidence>